<name>A0A0F9UTH0_9ZZZZ</name>
<proteinExistence type="predicted"/>
<sequence>MSKGGLKYDISLERTDGTDVGLMLAEDKNGHKLYRRFDDPALAQQYFTGEPSYGALPPEKELALTQSTYDSGYGLEFADSIDKKRYYLSKGADARFRDNIICGPKATGIAITDYSYGASITDGGLEIWTNSTTLTNWTNVTLGTINRESTIVYAGTYSAKIGTNQDGYLKQSITWDVGFRNQEVTFFAYCQADLSANATGFLSIYDGIGTTNGTSLAVDDTWTRISVTRTISGNATELQIRLNYDYISSSASVYFDAVVWGGPTHGNPKAFAEFNDVWYMAYGDTLVKLNATGDGWTFVKSMGSVITDLVPFSDGNLYILLGASAKYFYMSTSESFTQSTLAGAVDGYMLYAAVRGTASGQTMVKGLKPRSCYKSTDPTNAGSWGTILTVGNASEDITDMIGDTDTIYIGKEDTAWYFDTSDDDFALVEDMQSLKRSDNAKNLLPWHTKVYIPAGENGLVEYDGGTITWRSPSLYSTNLSDFAGQVQALAADEDYLYAILDNTTKLEIVAGQLRTVDGSVLWAWHPIQQITLTGCETAKVTSVYKKRLWIASTSSSDSVWWISLTTKYGDITGDTNYSFQTGGYVITSWLHANLKADNKAYFKLTLTTEGCDATNYITVDYQTYFTALTGTWTNLGNFITSPSQTKYFSSVTGEMIRFRFTLVTDATSTTPKLVNYDCRGIWRPTRRMLIATTVKLADEHKTRDGSEESETYTSMKDAIEEAINKVWPNTFYDIDSKGSTKKYVACISAMERNVKWTEGQKSPESLYDLLLEEITLS</sequence>
<accession>A0A0F9UTH0</accession>
<dbReference type="AlphaFoldDB" id="A0A0F9UTH0"/>
<dbReference type="Gene3D" id="2.60.120.260">
    <property type="entry name" value="Galactose-binding domain-like"/>
    <property type="match status" value="1"/>
</dbReference>
<gene>
    <name evidence="1" type="ORF">LCGC14_0567200</name>
</gene>
<protein>
    <recommendedName>
        <fullName evidence="2">CBM-cenC domain-containing protein</fullName>
    </recommendedName>
</protein>
<reference evidence="1" key="1">
    <citation type="journal article" date="2015" name="Nature">
        <title>Complex archaea that bridge the gap between prokaryotes and eukaryotes.</title>
        <authorList>
            <person name="Spang A."/>
            <person name="Saw J.H."/>
            <person name="Jorgensen S.L."/>
            <person name="Zaremba-Niedzwiedzka K."/>
            <person name="Martijn J."/>
            <person name="Lind A.E."/>
            <person name="van Eijk R."/>
            <person name="Schleper C."/>
            <person name="Guy L."/>
            <person name="Ettema T.J."/>
        </authorList>
    </citation>
    <scope>NUCLEOTIDE SEQUENCE</scope>
</reference>
<evidence type="ECO:0008006" key="2">
    <source>
        <dbReference type="Google" id="ProtNLM"/>
    </source>
</evidence>
<organism evidence="1">
    <name type="scientific">marine sediment metagenome</name>
    <dbReference type="NCBI Taxonomy" id="412755"/>
    <lineage>
        <taxon>unclassified sequences</taxon>
        <taxon>metagenomes</taxon>
        <taxon>ecological metagenomes</taxon>
    </lineage>
</organism>
<comment type="caution">
    <text evidence="1">The sequence shown here is derived from an EMBL/GenBank/DDBJ whole genome shotgun (WGS) entry which is preliminary data.</text>
</comment>
<dbReference type="EMBL" id="LAZR01000826">
    <property type="protein sequence ID" value="KKN56928.1"/>
    <property type="molecule type" value="Genomic_DNA"/>
</dbReference>
<evidence type="ECO:0000313" key="1">
    <source>
        <dbReference type="EMBL" id="KKN56928.1"/>
    </source>
</evidence>